<dbReference type="Proteomes" id="UP001141950">
    <property type="component" value="Unassembled WGS sequence"/>
</dbReference>
<comment type="caution">
    <text evidence="2">The sequence shown here is derived from an EMBL/GenBank/DDBJ whole genome shotgun (WGS) entry which is preliminary data.</text>
</comment>
<accession>A0A9X2MRX4</accession>
<name>A0A9X2MRX4_9BACL</name>
<evidence type="ECO:0000259" key="1">
    <source>
        <dbReference type="Pfam" id="PF06283"/>
    </source>
</evidence>
<evidence type="ECO:0000313" key="2">
    <source>
        <dbReference type="EMBL" id="MCR2804646.1"/>
    </source>
</evidence>
<dbReference type="InterPro" id="IPR029062">
    <property type="entry name" value="Class_I_gatase-like"/>
</dbReference>
<evidence type="ECO:0000313" key="3">
    <source>
        <dbReference type="Proteomes" id="UP001141950"/>
    </source>
</evidence>
<dbReference type="EMBL" id="JANIPJ010000007">
    <property type="protein sequence ID" value="MCR2804646.1"/>
    <property type="molecule type" value="Genomic_DNA"/>
</dbReference>
<reference evidence="2" key="1">
    <citation type="submission" date="2022-08" db="EMBL/GenBank/DDBJ databases">
        <title>The genomic sequence of strain Paenibacillus sp. SCIV0701.</title>
        <authorList>
            <person name="Zhao H."/>
        </authorList>
    </citation>
    <scope>NUCLEOTIDE SEQUENCE</scope>
    <source>
        <strain evidence="2">SCIV0701</strain>
    </source>
</reference>
<dbReference type="InterPro" id="IPR029010">
    <property type="entry name" value="ThuA-like"/>
</dbReference>
<keyword evidence="3" id="KW-1185">Reference proteome</keyword>
<dbReference type="SUPFAM" id="SSF52317">
    <property type="entry name" value="Class I glutamine amidotransferase-like"/>
    <property type="match status" value="1"/>
</dbReference>
<gene>
    <name evidence="2" type="ORF">NQZ67_12230</name>
</gene>
<protein>
    <submittedName>
        <fullName evidence="2">ThuA domain-containing protein</fullName>
    </submittedName>
</protein>
<proteinExistence type="predicted"/>
<dbReference type="AlphaFoldDB" id="A0A9X2MRX4"/>
<dbReference type="Pfam" id="PF06283">
    <property type="entry name" value="ThuA"/>
    <property type="match status" value="1"/>
</dbReference>
<dbReference type="RefSeq" id="WP_257445805.1">
    <property type="nucleotide sequence ID" value="NZ_JANIPJ010000007.1"/>
</dbReference>
<dbReference type="PANTHER" id="PTHR40469">
    <property type="entry name" value="SECRETED GLYCOSYL HYDROLASE"/>
    <property type="match status" value="1"/>
</dbReference>
<feature type="domain" description="ThuA-like" evidence="1">
    <location>
        <begin position="28"/>
        <end position="209"/>
    </location>
</feature>
<sequence>MKVIGVICGDKWHPAADVLAGLREAVPSGFELEALAPEARLSVEWLADKDAVVLAKLNHTSEEDESPWLTAGIKEAIMDYVAGGGGLAVLHAGTVGYKEDPTFSRFIGGVFAYHPEPCRITLGVKPSAAPFPVQDSADIEIYDEHYIMDMADDSPRVFMTSASEHGMQAAGWTKRHGAGRVCVLTPGHFPDVWRQPGYRELLSQALRWCAGEAGETEPRG</sequence>
<dbReference type="PANTHER" id="PTHR40469:SF2">
    <property type="entry name" value="GALACTOSE-BINDING DOMAIN-LIKE SUPERFAMILY PROTEIN"/>
    <property type="match status" value="1"/>
</dbReference>
<dbReference type="Gene3D" id="3.40.50.880">
    <property type="match status" value="1"/>
</dbReference>
<organism evidence="2 3">
    <name type="scientific">Paenibacillus soyae</name>
    <dbReference type="NCBI Taxonomy" id="2969249"/>
    <lineage>
        <taxon>Bacteria</taxon>
        <taxon>Bacillati</taxon>
        <taxon>Bacillota</taxon>
        <taxon>Bacilli</taxon>
        <taxon>Bacillales</taxon>
        <taxon>Paenibacillaceae</taxon>
        <taxon>Paenibacillus</taxon>
    </lineage>
</organism>